<feature type="transmembrane region" description="Helical" evidence="4">
    <location>
        <begin position="66"/>
        <end position="96"/>
    </location>
</feature>
<dbReference type="PANTHER" id="PTHR13610:SF9">
    <property type="entry name" value="FI06469P"/>
    <property type="match status" value="1"/>
</dbReference>
<keyword evidence="4" id="KW-1133">Transmembrane helix</keyword>
<name>A0A1Y6D0L2_9GAMM</name>
<dbReference type="AlphaFoldDB" id="A0A1Y6D0L2"/>
<evidence type="ECO:0000256" key="1">
    <source>
        <dbReference type="ARBA" id="ARBA00022603"/>
    </source>
</evidence>
<organism evidence="5 6">
    <name type="scientific">Methylomagnum ishizawai</name>
    <dbReference type="NCBI Taxonomy" id="1760988"/>
    <lineage>
        <taxon>Bacteria</taxon>
        <taxon>Pseudomonadati</taxon>
        <taxon>Pseudomonadota</taxon>
        <taxon>Gammaproteobacteria</taxon>
        <taxon>Methylococcales</taxon>
        <taxon>Methylococcaceae</taxon>
        <taxon>Methylomagnum</taxon>
    </lineage>
</organism>
<evidence type="ECO:0000256" key="2">
    <source>
        <dbReference type="ARBA" id="ARBA00022679"/>
    </source>
</evidence>
<feature type="transmembrane region" description="Helical" evidence="4">
    <location>
        <begin position="36"/>
        <end position="54"/>
    </location>
</feature>
<dbReference type="EMBL" id="FXAM01000001">
    <property type="protein sequence ID" value="SMF96479.1"/>
    <property type="molecule type" value="Genomic_DNA"/>
</dbReference>
<dbReference type="InterPro" id="IPR029063">
    <property type="entry name" value="SAM-dependent_MTases_sf"/>
</dbReference>
<accession>A0A1Y6D0L2</accession>
<evidence type="ECO:0000313" key="5">
    <source>
        <dbReference type="EMBL" id="SMF96479.1"/>
    </source>
</evidence>
<keyword evidence="4" id="KW-0812">Transmembrane</keyword>
<dbReference type="PANTHER" id="PTHR13610">
    <property type="entry name" value="METHYLTRANSFERASE DOMAIN-CONTAINING PROTEIN"/>
    <property type="match status" value="1"/>
</dbReference>
<keyword evidence="3" id="KW-0949">S-adenosyl-L-methionine</keyword>
<evidence type="ECO:0000256" key="4">
    <source>
        <dbReference type="SAM" id="Phobius"/>
    </source>
</evidence>
<keyword evidence="4" id="KW-0472">Membrane</keyword>
<dbReference type="Proteomes" id="UP000192923">
    <property type="component" value="Unassembled WGS sequence"/>
</dbReference>
<keyword evidence="6" id="KW-1185">Reference proteome</keyword>
<evidence type="ECO:0000256" key="3">
    <source>
        <dbReference type="ARBA" id="ARBA00022691"/>
    </source>
</evidence>
<feature type="transmembrane region" description="Helical" evidence="4">
    <location>
        <begin position="6"/>
        <end position="24"/>
    </location>
</feature>
<sequence>MDAALWIKVVLAQFVAAGSVALALKAGLLTGIGTTTPALAGLDGLLALGLSWAWRLPVWWRWIQGGFVPALAAAAAGLHAPPWVWLAGFALLWLVFRGAPGGRVPLYLSNSTTWDALAGLLPKKRAFALVDLGCGLGGGLARLARRFPNGVFQGVESAPLPCLWAWLRARGRANLRIRWGDLWSEDLGRYDVVYAFLSPEPMPELWLKARREMRTGSLLVSNSFEVPGWVPDHVLTLDDGRRTRLLIWRM</sequence>
<dbReference type="STRING" id="1760988.SAMN02949497_3879"/>
<reference evidence="5 6" key="1">
    <citation type="submission" date="2016-12" db="EMBL/GenBank/DDBJ databases">
        <authorList>
            <person name="Song W.-J."/>
            <person name="Kurnit D.M."/>
        </authorList>
    </citation>
    <scope>NUCLEOTIDE SEQUENCE [LARGE SCALE GENOMIC DNA]</scope>
    <source>
        <strain evidence="5 6">175</strain>
    </source>
</reference>
<dbReference type="Gene3D" id="3.40.50.150">
    <property type="entry name" value="Vaccinia Virus protein VP39"/>
    <property type="match status" value="1"/>
</dbReference>
<dbReference type="GO" id="GO:0032259">
    <property type="term" value="P:methylation"/>
    <property type="evidence" value="ECO:0007669"/>
    <property type="project" value="UniProtKB-KW"/>
</dbReference>
<dbReference type="InterPro" id="IPR026170">
    <property type="entry name" value="FAM173A/B"/>
</dbReference>
<evidence type="ECO:0000313" key="6">
    <source>
        <dbReference type="Proteomes" id="UP000192923"/>
    </source>
</evidence>
<dbReference type="GO" id="GO:0016279">
    <property type="term" value="F:protein-lysine N-methyltransferase activity"/>
    <property type="evidence" value="ECO:0007669"/>
    <property type="project" value="InterPro"/>
</dbReference>
<keyword evidence="2" id="KW-0808">Transferase</keyword>
<protein>
    <recommendedName>
        <fullName evidence="7">Methyltransferase domain-containing protein</fullName>
    </recommendedName>
</protein>
<evidence type="ECO:0008006" key="7">
    <source>
        <dbReference type="Google" id="ProtNLM"/>
    </source>
</evidence>
<gene>
    <name evidence="5" type="ORF">SAMN02949497_3879</name>
</gene>
<dbReference type="SUPFAM" id="SSF53335">
    <property type="entry name" value="S-adenosyl-L-methionine-dependent methyltransferases"/>
    <property type="match status" value="1"/>
</dbReference>
<keyword evidence="1" id="KW-0489">Methyltransferase</keyword>
<dbReference type="RefSeq" id="WP_085215362.1">
    <property type="nucleotide sequence ID" value="NZ_FXAM01000001.1"/>
</dbReference>
<proteinExistence type="predicted"/>
<dbReference type="OrthoDB" id="5611641at2"/>